<keyword evidence="3" id="KW-0479">Metal-binding</keyword>
<dbReference type="InterPro" id="IPR002048">
    <property type="entry name" value="EF_hand_dom"/>
</dbReference>
<feature type="region of interest" description="Disordered" evidence="6">
    <location>
        <begin position="1"/>
        <end position="22"/>
    </location>
</feature>
<evidence type="ECO:0000313" key="8">
    <source>
        <dbReference type="EMBL" id="KXZ55898.1"/>
    </source>
</evidence>
<evidence type="ECO:0000259" key="7">
    <source>
        <dbReference type="PROSITE" id="PS50222"/>
    </source>
</evidence>
<dbReference type="STRING" id="33097.A0A150H234"/>
<dbReference type="GO" id="GO:0005737">
    <property type="term" value="C:cytoplasm"/>
    <property type="evidence" value="ECO:0007669"/>
    <property type="project" value="UniProtKB-SubCell"/>
</dbReference>
<evidence type="ECO:0000256" key="3">
    <source>
        <dbReference type="ARBA" id="ARBA00022723"/>
    </source>
</evidence>
<evidence type="ECO:0000256" key="5">
    <source>
        <dbReference type="ARBA" id="ARBA00022837"/>
    </source>
</evidence>
<dbReference type="GO" id="GO:0048306">
    <property type="term" value="F:calcium-dependent protein binding"/>
    <property type="evidence" value="ECO:0007669"/>
    <property type="project" value="UniProtKB-ARBA"/>
</dbReference>
<dbReference type="InterPro" id="IPR011992">
    <property type="entry name" value="EF-hand-dom_pair"/>
</dbReference>
<feature type="domain" description="EF-hand" evidence="7">
    <location>
        <begin position="22"/>
        <end position="57"/>
    </location>
</feature>
<keyword evidence="5" id="KW-0106">Calcium</keyword>
<dbReference type="InterPro" id="IPR051426">
    <property type="entry name" value="Peflin/Sorcin_CaBP"/>
</dbReference>
<dbReference type="EMBL" id="LSYV01000003">
    <property type="protein sequence ID" value="KXZ55898.1"/>
    <property type="molecule type" value="Genomic_DNA"/>
</dbReference>
<reference evidence="9" key="1">
    <citation type="journal article" date="2016" name="Nat. Commun.">
        <title>The Gonium pectorale genome demonstrates co-option of cell cycle regulation during the evolution of multicellularity.</title>
        <authorList>
            <person name="Hanschen E.R."/>
            <person name="Marriage T.N."/>
            <person name="Ferris P.J."/>
            <person name="Hamaji T."/>
            <person name="Toyoda A."/>
            <person name="Fujiyama A."/>
            <person name="Neme R."/>
            <person name="Noguchi H."/>
            <person name="Minakuchi Y."/>
            <person name="Suzuki M."/>
            <person name="Kawai-Toyooka H."/>
            <person name="Smith D.R."/>
            <person name="Sparks H."/>
            <person name="Anderson J."/>
            <person name="Bakaric R."/>
            <person name="Luria V."/>
            <person name="Karger A."/>
            <person name="Kirschner M.W."/>
            <person name="Durand P.M."/>
            <person name="Michod R.E."/>
            <person name="Nozaki H."/>
            <person name="Olson B.J."/>
        </authorList>
    </citation>
    <scope>NUCLEOTIDE SEQUENCE [LARGE SCALE GENOMIC DNA]</scope>
    <source>
        <strain evidence="9">NIES-2863</strain>
    </source>
</reference>
<protein>
    <recommendedName>
        <fullName evidence="7">EF-hand domain-containing protein</fullName>
    </recommendedName>
</protein>
<feature type="compositionally biased region" description="Low complexity" evidence="6">
    <location>
        <begin position="8"/>
        <end position="22"/>
    </location>
</feature>
<dbReference type="SMART" id="SM00054">
    <property type="entry name" value="EFh"/>
    <property type="match status" value="1"/>
</dbReference>
<dbReference type="PANTHER" id="PTHR46212">
    <property type="entry name" value="PEFLIN"/>
    <property type="match status" value="1"/>
</dbReference>
<comment type="caution">
    <text evidence="8">The sequence shown here is derived from an EMBL/GenBank/DDBJ whole genome shotgun (WGS) entry which is preliminary data.</text>
</comment>
<evidence type="ECO:0000313" key="9">
    <source>
        <dbReference type="Proteomes" id="UP000075714"/>
    </source>
</evidence>
<keyword evidence="9" id="KW-1185">Reference proteome</keyword>
<evidence type="ECO:0000256" key="4">
    <source>
        <dbReference type="ARBA" id="ARBA00022737"/>
    </source>
</evidence>
<evidence type="ECO:0000256" key="2">
    <source>
        <dbReference type="ARBA" id="ARBA00022490"/>
    </source>
</evidence>
<dbReference type="Pfam" id="PF13499">
    <property type="entry name" value="EF-hand_7"/>
    <property type="match status" value="1"/>
</dbReference>
<dbReference type="Gene3D" id="1.10.238.10">
    <property type="entry name" value="EF-hand"/>
    <property type="match status" value="2"/>
</dbReference>
<proteinExistence type="predicted"/>
<dbReference type="PROSITE" id="PS50222">
    <property type="entry name" value="EF_HAND_2"/>
    <property type="match status" value="1"/>
</dbReference>
<comment type="subcellular location">
    <subcellularLocation>
        <location evidence="1">Cytoplasm</location>
    </subcellularLocation>
</comment>
<dbReference type="Proteomes" id="UP000075714">
    <property type="component" value="Unassembled WGS sequence"/>
</dbReference>
<dbReference type="OrthoDB" id="186625at2759"/>
<dbReference type="SUPFAM" id="SSF47473">
    <property type="entry name" value="EF-hand"/>
    <property type="match status" value="1"/>
</dbReference>
<accession>A0A150H234</accession>
<keyword evidence="2" id="KW-0963">Cytoplasm</keyword>
<sequence length="138" mass="15048">MFRRHQNPAAPAAAPQSSAESPDTASLRRWFAKVDTDGSGYISPTELQAALEEGGLRFSLSTVAAIIRYGYELEPAVQRALFKRFDPLSTGSMGLQEFLALIIFLRSSATTFKAFDPAATGVVHLNFQQFLYAVVNSS</sequence>
<gene>
    <name evidence="8" type="ORF">GPECTOR_2g1449</name>
</gene>
<name>A0A150H234_GONPE</name>
<organism evidence="8 9">
    <name type="scientific">Gonium pectorale</name>
    <name type="common">Green alga</name>
    <dbReference type="NCBI Taxonomy" id="33097"/>
    <lineage>
        <taxon>Eukaryota</taxon>
        <taxon>Viridiplantae</taxon>
        <taxon>Chlorophyta</taxon>
        <taxon>core chlorophytes</taxon>
        <taxon>Chlorophyceae</taxon>
        <taxon>CS clade</taxon>
        <taxon>Chlamydomonadales</taxon>
        <taxon>Volvocaceae</taxon>
        <taxon>Gonium</taxon>
    </lineage>
</organism>
<dbReference type="PROSITE" id="PS00018">
    <property type="entry name" value="EF_HAND_1"/>
    <property type="match status" value="1"/>
</dbReference>
<dbReference type="AlphaFoldDB" id="A0A150H234"/>
<evidence type="ECO:0000256" key="6">
    <source>
        <dbReference type="SAM" id="MobiDB-lite"/>
    </source>
</evidence>
<keyword evidence="4" id="KW-0677">Repeat</keyword>
<dbReference type="PANTHER" id="PTHR46212:SF3">
    <property type="entry name" value="GH27120P"/>
    <property type="match status" value="1"/>
</dbReference>
<dbReference type="InterPro" id="IPR018247">
    <property type="entry name" value="EF_Hand_1_Ca_BS"/>
</dbReference>
<dbReference type="GO" id="GO:0005509">
    <property type="term" value="F:calcium ion binding"/>
    <property type="evidence" value="ECO:0007669"/>
    <property type="project" value="InterPro"/>
</dbReference>
<evidence type="ECO:0000256" key="1">
    <source>
        <dbReference type="ARBA" id="ARBA00004496"/>
    </source>
</evidence>